<dbReference type="Proteomes" id="UP001165121">
    <property type="component" value="Unassembled WGS sequence"/>
</dbReference>
<accession>A0A9W7CLK2</accession>
<evidence type="ECO:0000313" key="2">
    <source>
        <dbReference type="EMBL" id="GMF35394.1"/>
    </source>
</evidence>
<reference evidence="2" key="1">
    <citation type="submission" date="2023-04" db="EMBL/GenBank/DDBJ databases">
        <title>Phytophthora fragariaefolia NBRC 109709.</title>
        <authorList>
            <person name="Ichikawa N."/>
            <person name="Sato H."/>
            <person name="Tonouchi N."/>
        </authorList>
    </citation>
    <scope>NUCLEOTIDE SEQUENCE</scope>
    <source>
        <strain evidence="2">NBRC 109709</strain>
    </source>
</reference>
<gene>
    <name evidence="2" type="ORF">Pfra01_000935700</name>
</gene>
<feature type="region of interest" description="Disordered" evidence="1">
    <location>
        <begin position="1"/>
        <end position="32"/>
    </location>
</feature>
<keyword evidence="3" id="KW-1185">Reference proteome</keyword>
<sequence length="103" mass="11395">MSILLGSVDDDASSSNESTSSSKRRRLTPAERIAELLEEERKERMQEKRYNYDSITSASTATQNAVTALKLLKEISVSDEIVREAEKSECLGSTLDARNGPEV</sequence>
<organism evidence="2 3">
    <name type="scientific">Phytophthora fragariaefolia</name>
    <dbReference type="NCBI Taxonomy" id="1490495"/>
    <lineage>
        <taxon>Eukaryota</taxon>
        <taxon>Sar</taxon>
        <taxon>Stramenopiles</taxon>
        <taxon>Oomycota</taxon>
        <taxon>Peronosporomycetes</taxon>
        <taxon>Peronosporales</taxon>
        <taxon>Peronosporaceae</taxon>
        <taxon>Phytophthora</taxon>
    </lineage>
</organism>
<comment type="caution">
    <text evidence="2">The sequence shown here is derived from an EMBL/GenBank/DDBJ whole genome shotgun (WGS) entry which is preliminary data.</text>
</comment>
<evidence type="ECO:0000256" key="1">
    <source>
        <dbReference type="SAM" id="MobiDB-lite"/>
    </source>
</evidence>
<evidence type="ECO:0000313" key="3">
    <source>
        <dbReference type="Proteomes" id="UP001165121"/>
    </source>
</evidence>
<protein>
    <submittedName>
        <fullName evidence="2">Unnamed protein product</fullName>
    </submittedName>
</protein>
<proteinExistence type="predicted"/>
<name>A0A9W7CLK2_9STRA</name>
<dbReference type="EMBL" id="BSXT01000869">
    <property type="protein sequence ID" value="GMF35394.1"/>
    <property type="molecule type" value="Genomic_DNA"/>
</dbReference>
<dbReference type="AlphaFoldDB" id="A0A9W7CLK2"/>